<organism evidence="1 2">
    <name type="scientific">Phytophthora megakarya</name>
    <dbReference type="NCBI Taxonomy" id="4795"/>
    <lineage>
        <taxon>Eukaryota</taxon>
        <taxon>Sar</taxon>
        <taxon>Stramenopiles</taxon>
        <taxon>Oomycota</taxon>
        <taxon>Peronosporomycetes</taxon>
        <taxon>Peronosporales</taxon>
        <taxon>Peronosporaceae</taxon>
        <taxon>Phytophthora</taxon>
    </lineage>
</organism>
<protein>
    <submittedName>
        <fullName evidence="1">Uncharacterized protein</fullName>
    </submittedName>
</protein>
<dbReference type="AlphaFoldDB" id="A0A225WRY0"/>
<evidence type="ECO:0000313" key="2">
    <source>
        <dbReference type="Proteomes" id="UP000198211"/>
    </source>
</evidence>
<gene>
    <name evidence="1" type="ORF">PHMEG_0005743</name>
</gene>
<accession>A0A225WRY0</accession>
<evidence type="ECO:0000313" key="1">
    <source>
        <dbReference type="EMBL" id="OWZ19918.1"/>
    </source>
</evidence>
<reference evidence="2" key="1">
    <citation type="submission" date="2017-03" db="EMBL/GenBank/DDBJ databases">
        <title>Phytopthora megakarya and P. palmivora, two closely related causual agents of cacao black pod achieved similar genome size and gene model numbers by different mechanisms.</title>
        <authorList>
            <person name="Ali S."/>
            <person name="Shao J."/>
            <person name="Larry D.J."/>
            <person name="Kronmiller B."/>
            <person name="Shen D."/>
            <person name="Strem M.D."/>
            <person name="Melnick R.L."/>
            <person name="Guiltinan M.J."/>
            <person name="Tyler B.M."/>
            <person name="Meinhardt L.W."/>
            <person name="Bailey B.A."/>
        </authorList>
    </citation>
    <scope>NUCLEOTIDE SEQUENCE [LARGE SCALE GENOMIC DNA]</scope>
    <source>
        <strain evidence="2">zdho120</strain>
    </source>
</reference>
<sequence length="94" mass="10840">MLEILYFGRASTNAFFDNKLLSQWIGPFKVIEVRPHSFVIQHLITGREYDVHSSRLKFYADSELNQTTELMELVSRQGMVLGVEAYVIIVTMAQ</sequence>
<dbReference type="EMBL" id="NBNE01000384">
    <property type="protein sequence ID" value="OWZ19918.1"/>
    <property type="molecule type" value="Genomic_DNA"/>
</dbReference>
<dbReference type="Proteomes" id="UP000198211">
    <property type="component" value="Unassembled WGS sequence"/>
</dbReference>
<proteinExistence type="predicted"/>
<dbReference type="OrthoDB" id="104567at2759"/>
<comment type="caution">
    <text evidence="1">The sequence shown here is derived from an EMBL/GenBank/DDBJ whole genome shotgun (WGS) entry which is preliminary data.</text>
</comment>
<keyword evidence="2" id="KW-1185">Reference proteome</keyword>
<name>A0A225WRY0_9STRA</name>